<evidence type="ECO:0000256" key="3">
    <source>
        <dbReference type="ARBA" id="ARBA00023203"/>
    </source>
</evidence>
<comment type="similarity">
    <text evidence="5">Belongs to the actin-binding proteins ADF family. Coactosin subfamily.</text>
</comment>
<sequence>MYITYASTTGPDSQKLKFAGSGSGGVAEFKSQLPDDIIAFGIVRVTDKIDDSVTVKFVWVNWLGKKVKTMQKARLSVHLGPVKTFMGQTHQDYTCNTQDELTHEIIMERVMGYSGSGSKVIDSSTGKTTLKSQVGGVGTSSTVTTKKENTEVVSWIPDVPAVIRDVKGDHSPLSWAMITYDNPDSHVLVVHAAGEGEDDNIATLAGLLTPDAVFYCIVRKTEIIDNSVTAKFVYIRWIGENVPRMQKAKLGTHAGDIYNLFAPCHTSLDSPDLHEITDENIMKQIMIASGTFKHVLEGHPQPVQEQRVAQPRAQVQQQAQQAPRPAQQPRQQPSGPVKSESKVIELINESEIRQAIADVRNDASETNWVLVTYDAPQSKTLKLEATGTGNLAELKSHLRQNSVMYGLYRTTEQIDDSVTIKFTYVVWHGEKIHVMQRAKLATHSGAVRDIFLPFHVDVLASSDDELTEEIITKKIKSAAGTAVHVLNL</sequence>
<feature type="domain" description="ADF-H" evidence="8">
    <location>
        <begin position="343"/>
        <end position="476"/>
    </location>
</feature>
<dbReference type="PANTHER" id="PTHR10829:SF56">
    <property type="entry name" value="ADF-H DOMAIN-CONTAINING PROTEIN"/>
    <property type="match status" value="1"/>
</dbReference>
<accession>A0A6B2L1Y6</accession>
<feature type="region of interest" description="Disordered" evidence="7">
    <location>
        <begin position="305"/>
        <end position="341"/>
    </location>
</feature>
<evidence type="ECO:0000259" key="8">
    <source>
        <dbReference type="PROSITE" id="PS51263"/>
    </source>
</evidence>
<evidence type="ECO:0000256" key="7">
    <source>
        <dbReference type="SAM" id="MobiDB-lite"/>
    </source>
</evidence>
<keyword evidence="4" id="KW-0206">Cytoskeleton</keyword>
<dbReference type="GO" id="GO:0051015">
    <property type="term" value="F:actin filament binding"/>
    <property type="evidence" value="ECO:0007669"/>
    <property type="project" value="TreeGrafter"/>
</dbReference>
<evidence type="ECO:0000313" key="9">
    <source>
        <dbReference type="EMBL" id="NDV31002.1"/>
    </source>
</evidence>
<keyword evidence="2" id="KW-0963">Cytoplasm</keyword>
<dbReference type="GO" id="GO:0030864">
    <property type="term" value="C:cortical actin cytoskeleton"/>
    <property type="evidence" value="ECO:0007669"/>
    <property type="project" value="TreeGrafter"/>
</dbReference>
<feature type="domain" description="ADF-H" evidence="8">
    <location>
        <begin position="149"/>
        <end position="286"/>
    </location>
</feature>
<dbReference type="CDD" id="cd11282">
    <property type="entry name" value="ADF_coactosin_like"/>
    <property type="match status" value="3"/>
</dbReference>
<dbReference type="GO" id="GO:0030427">
    <property type="term" value="C:site of polarized growth"/>
    <property type="evidence" value="ECO:0007669"/>
    <property type="project" value="TreeGrafter"/>
</dbReference>
<dbReference type="GO" id="GO:0030833">
    <property type="term" value="P:regulation of actin filament polymerization"/>
    <property type="evidence" value="ECO:0007669"/>
    <property type="project" value="TreeGrafter"/>
</dbReference>
<dbReference type="AlphaFoldDB" id="A0A6B2L1Y6"/>
<evidence type="ECO:0000256" key="2">
    <source>
        <dbReference type="ARBA" id="ARBA00022490"/>
    </source>
</evidence>
<proteinExistence type="inferred from homology"/>
<dbReference type="PANTHER" id="PTHR10829">
    <property type="entry name" value="CORTACTIN AND DREBRIN"/>
    <property type="match status" value="1"/>
</dbReference>
<dbReference type="SUPFAM" id="SSF55753">
    <property type="entry name" value="Actin depolymerizing proteins"/>
    <property type="match status" value="3"/>
</dbReference>
<dbReference type="GO" id="GO:0005884">
    <property type="term" value="C:actin filament"/>
    <property type="evidence" value="ECO:0007669"/>
    <property type="project" value="TreeGrafter"/>
</dbReference>
<comment type="subcellular location">
    <subcellularLocation>
        <location evidence="1">Cytoplasm</location>
        <location evidence="1">Cytoskeleton</location>
    </subcellularLocation>
</comment>
<dbReference type="SMART" id="SM00102">
    <property type="entry name" value="ADF"/>
    <property type="match status" value="2"/>
</dbReference>
<dbReference type="InterPro" id="IPR002108">
    <property type="entry name" value="ADF-H"/>
</dbReference>
<feature type="domain" description="ADF-H" evidence="8">
    <location>
        <begin position="1"/>
        <end position="111"/>
    </location>
</feature>
<dbReference type="EMBL" id="GIBP01002033">
    <property type="protein sequence ID" value="NDV31002.1"/>
    <property type="molecule type" value="Transcribed_RNA"/>
</dbReference>
<dbReference type="Pfam" id="PF00241">
    <property type="entry name" value="Cofilin_ADF"/>
    <property type="match status" value="3"/>
</dbReference>
<dbReference type="FunFam" id="3.40.20.10:FF:000018">
    <property type="entry name" value="Coactosin-like 1"/>
    <property type="match status" value="3"/>
</dbReference>
<evidence type="ECO:0000256" key="1">
    <source>
        <dbReference type="ARBA" id="ARBA00004245"/>
    </source>
</evidence>
<evidence type="ECO:0000256" key="4">
    <source>
        <dbReference type="ARBA" id="ARBA00023212"/>
    </source>
</evidence>
<evidence type="ECO:0000256" key="6">
    <source>
        <dbReference type="ARBA" id="ARBA00069392"/>
    </source>
</evidence>
<reference evidence="9" key="1">
    <citation type="journal article" date="2020" name="J. Eukaryot. Microbiol.">
        <title>De novo Sequencing, Assembly and Annotation of the Transcriptome for the Free-Living Testate Amoeba Arcella intermedia.</title>
        <authorList>
            <person name="Ribeiro G.M."/>
            <person name="Porfirio-Sousa A.L."/>
            <person name="Maurer-Alcala X.X."/>
            <person name="Katz L.A."/>
            <person name="Lahr D.J.G."/>
        </authorList>
    </citation>
    <scope>NUCLEOTIDE SEQUENCE</scope>
</reference>
<evidence type="ECO:0000256" key="5">
    <source>
        <dbReference type="ARBA" id="ARBA00038052"/>
    </source>
</evidence>
<keyword evidence="3" id="KW-0009">Actin-binding</keyword>
<protein>
    <recommendedName>
        <fullName evidence="6">Coactosin</fullName>
    </recommendedName>
</protein>
<feature type="compositionally biased region" description="Low complexity" evidence="7">
    <location>
        <begin position="306"/>
        <end position="333"/>
    </location>
</feature>
<organism evidence="9">
    <name type="scientific">Arcella intermedia</name>
    <dbReference type="NCBI Taxonomy" id="1963864"/>
    <lineage>
        <taxon>Eukaryota</taxon>
        <taxon>Amoebozoa</taxon>
        <taxon>Tubulinea</taxon>
        <taxon>Elardia</taxon>
        <taxon>Arcellinida</taxon>
        <taxon>Sphaerothecina</taxon>
        <taxon>Arcellidae</taxon>
        <taxon>Arcella</taxon>
    </lineage>
</organism>
<dbReference type="InterPro" id="IPR029006">
    <property type="entry name" value="ADF-H/Gelsolin-like_dom_sf"/>
</dbReference>
<dbReference type="PROSITE" id="PS51263">
    <property type="entry name" value="ADF_H"/>
    <property type="match status" value="3"/>
</dbReference>
<dbReference type="Gene3D" id="3.40.20.10">
    <property type="entry name" value="Severin"/>
    <property type="match status" value="3"/>
</dbReference>
<name>A0A6B2L1Y6_9EUKA</name>